<feature type="region of interest" description="Disordered" evidence="1">
    <location>
        <begin position="44"/>
        <end position="63"/>
    </location>
</feature>
<dbReference type="EMBL" id="KE504128">
    <property type="protein sequence ID" value="EPT03837.1"/>
    <property type="molecule type" value="Genomic_DNA"/>
</dbReference>
<dbReference type="InterPro" id="IPR011051">
    <property type="entry name" value="RmlC_Cupin_sf"/>
</dbReference>
<protein>
    <submittedName>
        <fullName evidence="2">Cupin 2 conserved barrel domain protein</fullName>
    </submittedName>
</protein>
<dbReference type="InParanoid" id="S8EFL4"/>
<dbReference type="OrthoDB" id="5840532at2759"/>
<dbReference type="AlphaFoldDB" id="S8EFL4"/>
<dbReference type="eggNOG" id="ENOG502S90D">
    <property type="taxonomic scope" value="Eukaryota"/>
</dbReference>
<dbReference type="PANTHER" id="PTHR36156:SF2">
    <property type="entry name" value="CUPIN TYPE-2 DOMAIN-CONTAINING PROTEIN"/>
    <property type="match status" value="1"/>
</dbReference>
<sequence>MLNSDASALPSVRRIITGHNEAGVAVVRSEDTVAAESSVPGLSGHQLWLTNETPTNDNNSDVDGMTRTADGDYGLVTRDGTNLRFTDLAPGARVPMHRTSSLDYNVLLAGQIILEMEDGSETLIENIGDTVIQKGTIHAWRNPGPGWARWLSVLIDAKPAVVGGKALAPDYRA</sequence>
<gene>
    <name evidence="2" type="ORF">FOMPIDRAFT_50911</name>
</gene>
<dbReference type="CDD" id="cd02231">
    <property type="entry name" value="cupin_BLL6423-like"/>
    <property type="match status" value="1"/>
</dbReference>
<keyword evidence="3" id="KW-1185">Reference proteome</keyword>
<dbReference type="InterPro" id="IPR014710">
    <property type="entry name" value="RmlC-like_jellyroll"/>
</dbReference>
<evidence type="ECO:0000256" key="1">
    <source>
        <dbReference type="SAM" id="MobiDB-lite"/>
    </source>
</evidence>
<dbReference type="STRING" id="743788.S8EFL4"/>
<dbReference type="PANTHER" id="PTHR36156">
    <property type="entry name" value="SLR2101 PROTEIN"/>
    <property type="match status" value="1"/>
</dbReference>
<accession>S8EFL4</accession>
<evidence type="ECO:0000313" key="2">
    <source>
        <dbReference type="EMBL" id="EPT03837.1"/>
    </source>
</evidence>
<dbReference type="Gene3D" id="2.20.70.150">
    <property type="match status" value="1"/>
</dbReference>
<dbReference type="HOGENOM" id="CLU_096188_2_2_1"/>
<dbReference type="InterPro" id="IPR047142">
    <property type="entry name" value="OryJ/VirC-like"/>
</dbReference>
<dbReference type="SUPFAM" id="SSF51182">
    <property type="entry name" value="RmlC-like cupins"/>
    <property type="match status" value="1"/>
</dbReference>
<reference evidence="2 3" key="1">
    <citation type="journal article" date="2012" name="Science">
        <title>The Paleozoic origin of enzymatic lignin decomposition reconstructed from 31 fungal genomes.</title>
        <authorList>
            <person name="Floudas D."/>
            <person name="Binder M."/>
            <person name="Riley R."/>
            <person name="Barry K."/>
            <person name="Blanchette R.A."/>
            <person name="Henrissat B."/>
            <person name="Martinez A.T."/>
            <person name="Otillar R."/>
            <person name="Spatafora J.W."/>
            <person name="Yadav J.S."/>
            <person name="Aerts A."/>
            <person name="Benoit I."/>
            <person name="Boyd A."/>
            <person name="Carlson A."/>
            <person name="Copeland A."/>
            <person name="Coutinho P.M."/>
            <person name="de Vries R.P."/>
            <person name="Ferreira P."/>
            <person name="Findley K."/>
            <person name="Foster B."/>
            <person name="Gaskell J."/>
            <person name="Glotzer D."/>
            <person name="Gorecki P."/>
            <person name="Heitman J."/>
            <person name="Hesse C."/>
            <person name="Hori C."/>
            <person name="Igarashi K."/>
            <person name="Jurgens J.A."/>
            <person name="Kallen N."/>
            <person name="Kersten P."/>
            <person name="Kohler A."/>
            <person name="Kuees U."/>
            <person name="Kumar T.K.A."/>
            <person name="Kuo A."/>
            <person name="LaButti K."/>
            <person name="Larrondo L.F."/>
            <person name="Lindquist E."/>
            <person name="Ling A."/>
            <person name="Lombard V."/>
            <person name="Lucas S."/>
            <person name="Lundell T."/>
            <person name="Martin R."/>
            <person name="McLaughlin D.J."/>
            <person name="Morgenstern I."/>
            <person name="Morin E."/>
            <person name="Murat C."/>
            <person name="Nagy L.G."/>
            <person name="Nolan M."/>
            <person name="Ohm R.A."/>
            <person name="Patyshakuliyeva A."/>
            <person name="Rokas A."/>
            <person name="Ruiz-Duenas F.J."/>
            <person name="Sabat G."/>
            <person name="Salamov A."/>
            <person name="Samejima M."/>
            <person name="Schmutz J."/>
            <person name="Slot J.C."/>
            <person name="St John F."/>
            <person name="Stenlid J."/>
            <person name="Sun H."/>
            <person name="Sun S."/>
            <person name="Syed K."/>
            <person name="Tsang A."/>
            <person name="Wiebenga A."/>
            <person name="Young D."/>
            <person name="Pisabarro A."/>
            <person name="Eastwood D.C."/>
            <person name="Martin F."/>
            <person name="Cullen D."/>
            <person name="Grigoriev I.V."/>
            <person name="Hibbett D.S."/>
        </authorList>
    </citation>
    <scope>NUCLEOTIDE SEQUENCE</scope>
    <source>
        <strain evidence="3">FP-58527</strain>
    </source>
</reference>
<organism evidence="2 3">
    <name type="scientific">Fomitopsis schrenkii</name>
    <name type="common">Brown rot fungus</name>
    <dbReference type="NCBI Taxonomy" id="2126942"/>
    <lineage>
        <taxon>Eukaryota</taxon>
        <taxon>Fungi</taxon>
        <taxon>Dikarya</taxon>
        <taxon>Basidiomycota</taxon>
        <taxon>Agaricomycotina</taxon>
        <taxon>Agaricomycetes</taxon>
        <taxon>Polyporales</taxon>
        <taxon>Fomitopsis</taxon>
    </lineage>
</organism>
<dbReference type="Gene3D" id="2.60.120.10">
    <property type="entry name" value="Jelly Rolls"/>
    <property type="match status" value="1"/>
</dbReference>
<proteinExistence type="predicted"/>
<evidence type="ECO:0000313" key="3">
    <source>
        <dbReference type="Proteomes" id="UP000015241"/>
    </source>
</evidence>
<feature type="compositionally biased region" description="Polar residues" evidence="1">
    <location>
        <begin position="48"/>
        <end position="61"/>
    </location>
</feature>
<name>S8EFL4_FOMSC</name>
<dbReference type="Proteomes" id="UP000015241">
    <property type="component" value="Unassembled WGS sequence"/>
</dbReference>